<dbReference type="RefSeq" id="WP_130552305.1">
    <property type="nucleotide sequence ID" value="NZ_SHMC01000006.1"/>
</dbReference>
<gene>
    <name evidence="2" type="ORF">EA660_15185</name>
</gene>
<dbReference type="Gene3D" id="3.40.50.1820">
    <property type="entry name" value="alpha/beta hydrolase"/>
    <property type="match status" value="1"/>
</dbReference>
<sequence length="299" mass="32960">MTHALATDTLDIGYACGGPEDGSPVLLLHGWPDDVLGWAQVAPALEAAGYRWVAPWLRGFGPTRFRSADTLRDGTGVALAQDAIDLADASGWDRFAVVGHDWGGRAAYVLAALWPERVAAIASLAIGYAPRGRFQIPASFEQSQRWWYQWFMATDGGAAAVAADPIGFARLQWQTWSPPGWYDEAAFARTAESFRNPDWVAVTLHGYRSRWRSEPLDPRYAAARQRLAAVETLRVPTLMIQGEDDRCDPPAESAHDARFFTGGYRRIVLPGVGHFPAREAHVDVAHALVQHLGDLKRSW</sequence>
<evidence type="ECO:0000313" key="3">
    <source>
        <dbReference type="Proteomes" id="UP000292627"/>
    </source>
</evidence>
<dbReference type="GO" id="GO:0046464">
    <property type="term" value="P:acylglycerol catabolic process"/>
    <property type="evidence" value="ECO:0007669"/>
    <property type="project" value="TreeGrafter"/>
</dbReference>
<proteinExistence type="predicted"/>
<accession>A0A4V6MKM6</accession>
<organism evidence="2 3">
    <name type="scientific">Pseudoxanthomonas winnipegensis</name>
    <dbReference type="NCBI Taxonomy" id="2480810"/>
    <lineage>
        <taxon>Bacteria</taxon>
        <taxon>Pseudomonadati</taxon>
        <taxon>Pseudomonadota</taxon>
        <taxon>Gammaproteobacteria</taxon>
        <taxon>Lysobacterales</taxon>
        <taxon>Lysobacteraceae</taxon>
        <taxon>Pseudoxanthomonas</taxon>
    </lineage>
</organism>
<keyword evidence="2" id="KW-0378">Hydrolase</keyword>
<dbReference type="InterPro" id="IPR000073">
    <property type="entry name" value="AB_hydrolase_1"/>
</dbReference>
<dbReference type="Proteomes" id="UP000292627">
    <property type="component" value="Unassembled WGS sequence"/>
</dbReference>
<comment type="caution">
    <text evidence="2">The sequence shown here is derived from an EMBL/GenBank/DDBJ whole genome shotgun (WGS) entry which is preliminary data.</text>
</comment>
<dbReference type="Pfam" id="PF00561">
    <property type="entry name" value="Abhydrolase_1"/>
    <property type="match status" value="1"/>
</dbReference>
<dbReference type="GO" id="GO:0016020">
    <property type="term" value="C:membrane"/>
    <property type="evidence" value="ECO:0007669"/>
    <property type="project" value="TreeGrafter"/>
</dbReference>
<dbReference type="EMBL" id="SHMC01000006">
    <property type="protein sequence ID" value="TAA23280.1"/>
    <property type="molecule type" value="Genomic_DNA"/>
</dbReference>
<name>A0A4V6MKM6_9GAMM</name>
<dbReference type="OrthoDB" id="9780765at2"/>
<feature type="domain" description="AB hydrolase-1" evidence="1">
    <location>
        <begin position="24"/>
        <end position="276"/>
    </location>
</feature>
<dbReference type="SUPFAM" id="SSF53474">
    <property type="entry name" value="alpha/beta-Hydrolases"/>
    <property type="match status" value="1"/>
</dbReference>
<dbReference type="InterPro" id="IPR029058">
    <property type="entry name" value="AB_hydrolase_fold"/>
</dbReference>
<dbReference type="PANTHER" id="PTHR43798:SF33">
    <property type="entry name" value="HYDROLASE, PUTATIVE (AFU_ORTHOLOGUE AFUA_2G14860)-RELATED"/>
    <property type="match status" value="1"/>
</dbReference>
<evidence type="ECO:0000313" key="2">
    <source>
        <dbReference type="EMBL" id="TAA23280.1"/>
    </source>
</evidence>
<dbReference type="PRINTS" id="PR00412">
    <property type="entry name" value="EPOXHYDRLASE"/>
</dbReference>
<dbReference type="AlphaFoldDB" id="A0A4V6MKM6"/>
<protein>
    <submittedName>
        <fullName evidence="2">Alpha/beta hydrolase</fullName>
    </submittedName>
</protein>
<dbReference type="PANTHER" id="PTHR43798">
    <property type="entry name" value="MONOACYLGLYCEROL LIPASE"/>
    <property type="match status" value="1"/>
</dbReference>
<dbReference type="GO" id="GO:0047372">
    <property type="term" value="F:monoacylglycerol lipase activity"/>
    <property type="evidence" value="ECO:0007669"/>
    <property type="project" value="TreeGrafter"/>
</dbReference>
<dbReference type="InterPro" id="IPR000639">
    <property type="entry name" value="Epox_hydrolase-like"/>
</dbReference>
<evidence type="ECO:0000259" key="1">
    <source>
        <dbReference type="Pfam" id="PF00561"/>
    </source>
</evidence>
<dbReference type="InterPro" id="IPR050266">
    <property type="entry name" value="AB_hydrolase_sf"/>
</dbReference>
<reference evidence="2 3" key="1">
    <citation type="submission" date="2019-02" db="EMBL/GenBank/DDBJ databases">
        <title>WGS of Pseudoxanthomonas species novum from clinical isolates.</title>
        <authorList>
            <person name="Bernier A.-M."/>
            <person name="Bernard K."/>
            <person name="Vachon A."/>
        </authorList>
    </citation>
    <scope>NUCLEOTIDE SEQUENCE [LARGE SCALE GENOMIC DNA]</scope>
    <source>
        <strain evidence="2 3">NML171200</strain>
    </source>
</reference>